<evidence type="ECO:0000313" key="2">
    <source>
        <dbReference type="EMBL" id="GHA98968.1"/>
    </source>
</evidence>
<name>A0A8J3CT60_9PROT</name>
<accession>A0A8J3CT60</accession>
<feature type="chain" id="PRO_5035268300" evidence="1">
    <location>
        <begin position="24"/>
        <end position="152"/>
    </location>
</feature>
<dbReference type="Proteomes" id="UP000634004">
    <property type="component" value="Unassembled WGS sequence"/>
</dbReference>
<dbReference type="EMBL" id="BMZH01000009">
    <property type="protein sequence ID" value="GHA98968.1"/>
    <property type="molecule type" value="Genomic_DNA"/>
</dbReference>
<comment type="caution">
    <text evidence="2">The sequence shown here is derived from an EMBL/GenBank/DDBJ whole genome shotgun (WGS) entry which is preliminary data.</text>
</comment>
<reference evidence="2" key="2">
    <citation type="submission" date="2020-09" db="EMBL/GenBank/DDBJ databases">
        <authorList>
            <person name="Sun Q."/>
            <person name="Kim S."/>
        </authorList>
    </citation>
    <scope>NUCLEOTIDE SEQUENCE</scope>
    <source>
        <strain evidence="2">KCTC 32513</strain>
    </source>
</reference>
<sequence>MPNMKLTAVLAIAGLAFSTSAFAQDAATPDAPEITADAETLATAEKINTPSTEGIVTDEASCTYEGGSVETLQDGTACFIQIRGEEAATQIYDGMGMGVIRCSDNGTFPNEISSFNDSYCYVYLTEKTAPKTREELEAELEAMTQRELESAN</sequence>
<evidence type="ECO:0000256" key="1">
    <source>
        <dbReference type="SAM" id="SignalP"/>
    </source>
</evidence>
<keyword evidence="1" id="KW-0732">Signal</keyword>
<dbReference type="AlphaFoldDB" id="A0A8J3CT60"/>
<proteinExistence type="predicted"/>
<feature type="signal peptide" evidence="1">
    <location>
        <begin position="1"/>
        <end position="23"/>
    </location>
</feature>
<dbReference type="RefSeq" id="WP_189498457.1">
    <property type="nucleotide sequence ID" value="NZ_BMZH01000009.1"/>
</dbReference>
<evidence type="ECO:0000313" key="3">
    <source>
        <dbReference type="Proteomes" id="UP000634004"/>
    </source>
</evidence>
<keyword evidence="3" id="KW-1185">Reference proteome</keyword>
<reference evidence="2" key="1">
    <citation type="journal article" date="2014" name="Int. J. Syst. Evol. Microbiol.">
        <title>Complete genome sequence of Corynebacterium casei LMG S-19264T (=DSM 44701T), isolated from a smear-ripened cheese.</title>
        <authorList>
            <consortium name="US DOE Joint Genome Institute (JGI-PGF)"/>
            <person name="Walter F."/>
            <person name="Albersmeier A."/>
            <person name="Kalinowski J."/>
            <person name="Ruckert C."/>
        </authorList>
    </citation>
    <scope>NUCLEOTIDE SEQUENCE</scope>
    <source>
        <strain evidence="2">KCTC 32513</strain>
    </source>
</reference>
<organism evidence="2 3">
    <name type="scientific">Algimonas arctica</name>
    <dbReference type="NCBI Taxonomy" id="1479486"/>
    <lineage>
        <taxon>Bacteria</taxon>
        <taxon>Pseudomonadati</taxon>
        <taxon>Pseudomonadota</taxon>
        <taxon>Alphaproteobacteria</taxon>
        <taxon>Maricaulales</taxon>
        <taxon>Robiginitomaculaceae</taxon>
        <taxon>Algimonas</taxon>
    </lineage>
</organism>
<gene>
    <name evidence="2" type="ORF">GCM10009069_22420</name>
</gene>
<protein>
    <submittedName>
        <fullName evidence="2">Uncharacterized protein</fullName>
    </submittedName>
</protein>